<feature type="domain" description="Type ISP restriction-modification enzyme LLaBIII C-terminal specificity" evidence="7">
    <location>
        <begin position="661"/>
        <end position="1002"/>
    </location>
</feature>
<comment type="caution">
    <text evidence="9">The sequence shown here is derived from an EMBL/GenBank/DDBJ whole genome shotgun (WGS) entry which is preliminary data.</text>
</comment>
<keyword evidence="4" id="KW-0949">S-adenosyl-L-methionine</keyword>
<gene>
    <name evidence="9" type="ORF">EZS27_009814</name>
</gene>
<dbReference type="PANTHER" id="PTHR33841">
    <property type="entry name" value="DNA METHYLTRANSFERASE YEEA-RELATED"/>
    <property type="match status" value="1"/>
</dbReference>
<dbReference type="GO" id="GO:0006304">
    <property type="term" value="P:DNA modification"/>
    <property type="evidence" value="ECO:0007669"/>
    <property type="project" value="InterPro"/>
</dbReference>
<protein>
    <recommendedName>
        <fullName evidence="1">site-specific DNA-methyltransferase (adenine-specific)</fullName>
        <ecNumber evidence="1">2.1.1.72</ecNumber>
    </recommendedName>
</protein>
<evidence type="ECO:0000259" key="6">
    <source>
        <dbReference type="Pfam" id="PF07669"/>
    </source>
</evidence>
<organism evidence="9">
    <name type="scientific">termite gut metagenome</name>
    <dbReference type="NCBI Taxonomy" id="433724"/>
    <lineage>
        <taxon>unclassified sequences</taxon>
        <taxon>metagenomes</taxon>
        <taxon>organismal metagenomes</taxon>
    </lineage>
</organism>
<accession>A0A5J4SAH6</accession>
<dbReference type="PROSITE" id="PS00092">
    <property type="entry name" value="N6_MTASE"/>
    <property type="match status" value="1"/>
</dbReference>
<dbReference type="Pfam" id="PF18135">
    <property type="entry name" value="Type_ISP_C"/>
    <property type="match status" value="1"/>
</dbReference>
<dbReference type="AlphaFoldDB" id="A0A5J4SAH6"/>
<evidence type="ECO:0000259" key="7">
    <source>
        <dbReference type="Pfam" id="PF18135"/>
    </source>
</evidence>
<dbReference type="Pfam" id="PF07669">
    <property type="entry name" value="Eco57I"/>
    <property type="match status" value="1"/>
</dbReference>
<feature type="domain" description="Type II methyltransferase M.TaqI-like" evidence="6">
    <location>
        <begin position="433"/>
        <end position="552"/>
    </location>
</feature>
<dbReference type="GO" id="GO:0003676">
    <property type="term" value="F:nucleic acid binding"/>
    <property type="evidence" value="ECO:0007669"/>
    <property type="project" value="InterPro"/>
</dbReference>
<dbReference type="InterPro" id="IPR050953">
    <property type="entry name" value="N4_N6_ade-DNA_methylase"/>
</dbReference>
<comment type="catalytic activity">
    <reaction evidence="5">
        <text>a 2'-deoxyadenosine in DNA + S-adenosyl-L-methionine = an N(6)-methyl-2'-deoxyadenosine in DNA + S-adenosyl-L-homocysteine + H(+)</text>
        <dbReference type="Rhea" id="RHEA:15197"/>
        <dbReference type="Rhea" id="RHEA-COMP:12418"/>
        <dbReference type="Rhea" id="RHEA-COMP:12419"/>
        <dbReference type="ChEBI" id="CHEBI:15378"/>
        <dbReference type="ChEBI" id="CHEBI:57856"/>
        <dbReference type="ChEBI" id="CHEBI:59789"/>
        <dbReference type="ChEBI" id="CHEBI:90615"/>
        <dbReference type="ChEBI" id="CHEBI:90616"/>
        <dbReference type="EC" id="2.1.1.72"/>
    </reaction>
</comment>
<evidence type="ECO:0000256" key="3">
    <source>
        <dbReference type="ARBA" id="ARBA00022679"/>
    </source>
</evidence>
<dbReference type="Gene3D" id="3.40.50.150">
    <property type="entry name" value="Vaccinia Virus protein VP39"/>
    <property type="match status" value="1"/>
</dbReference>
<reference evidence="9" key="1">
    <citation type="submission" date="2019-03" db="EMBL/GenBank/DDBJ databases">
        <title>Single cell metagenomics reveals metabolic interactions within the superorganism composed of flagellate Streblomastix strix and complex community of Bacteroidetes bacteria on its surface.</title>
        <authorList>
            <person name="Treitli S.C."/>
            <person name="Kolisko M."/>
            <person name="Husnik F."/>
            <person name="Keeling P."/>
            <person name="Hampl V."/>
        </authorList>
    </citation>
    <scope>NUCLEOTIDE SEQUENCE</scope>
    <source>
        <strain evidence="9">STM</strain>
    </source>
</reference>
<dbReference type="InterPro" id="IPR029063">
    <property type="entry name" value="SAM-dependent_MTases_sf"/>
</dbReference>
<evidence type="ECO:0000313" key="9">
    <source>
        <dbReference type="EMBL" id="KAA6342445.1"/>
    </source>
</evidence>
<dbReference type="InterPro" id="IPR011639">
    <property type="entry name" value="MethylTrfase_TaqI-like_dom"/>
</dbReference>
<evidence type="ECO:0000256" key="4">
    <source>
        <dbReference type="ARBA" id="ARBA00022691"/>
    </source>
</evidence>
<dbReference type="GO" id="GO:0032259">
    <property type="term" value="P:methylation"/>
    <property type="evidence" value="ECO:0007669"/>
    <property type="project" value="UniProtKB-KW"/>
</dbReference>
<dbReference type="InterPro" id="IPR041635">
    <property type="entry name" value="Type_ISP_LLaBIII_C"/>
</dbReference>
<dbReference type="EMBL" id="SNRY01000326">
    <property type="protein sequence ID" value="KAA6342445.1"/>
    <property type="molecule type" value="Genomic_DNA"/>
</dbReference>
<dbReference type="InterPro" id="IPR053980">
    <property type="entry name" value="ISP_coupler"/>
</dbReference>
<evidence type="ECO:0000256" key="2">
    <source>
        <dbReference type="ARBA" id="ARBA00022603"/>
    </source>
</evidence>
<keyword evidence="2" id="KW-0489">Methyltransferase</keyword>
<evidence type="ECO:0000259" key="8">
    <source>
        <dbReference type="Pfam" id="PF22240"/>
    </source>
</evidence>
<dbReference type="PANTHER" id="PTHR33841:SF1">
    <property type="entry name" value="DNA METHYLTRANSFERASE A"/>
    <property type="match status" value="1"/>
</dbReference>
<dbReference type="SUPFAM" id="SSF53335">
    <property type="entry name" value="S-adenosyl-L-methionine-dependent methyltransferases"/>
    <property type="match status" value="1"/>
</dbReference>
<keyword evidence="3" id="KW-0808">Transferase</keyword>
<dbReference type="EC" id="2.1.1.72" evidence="1"/>
<dbReference type="PRINTS" id="PR00507">
    <property type="entry name" value="N12N6MTFRASE"/>
</dbReference>
<name>A0A5J4SAH6_9ZZZZ</name>
<feature type="domain" description="Type ISP restriction-modification enzyme coupler" evidence="8">
    <location>
        <begin position="157"/>
        <end position="276"/>
    </location>
</feature>
<evidence type="ECO:0000256" key="1">
    <source>
        <dbReference type="ARBA" id="ARBA00011900"/>
    </source>
</evidence>
<sequence length="1023" mass="119750">MSTHSIHQYHTEVEKIIHFGGTKKETAIRNAFYNLLNDYAKQRGLMMIAEISIKAPNGKTVTPDGTLKDMLRQDWGYWESKDEADDLDEEIQKKFAKGYPRENILFEDSRTAVLIQNGTEVLRCFISDPNALHLLLTDFISFERPEVQNFRKAIELFKQDIPKVTETIRSIIMLTEKSNVTFIQASENFLNLCRDSINPGVTHEDVREMMIQHILTEDIFNTIFDETQFHRENNIARELETVINTFFTGNTRRMALSGIKHYYDAINAAAAGIADHHEKQNFLKVVYETFYKSYNPKAADRLGVVYTPNEIVRFMIESTDYLLHKHFDKYLEDPYVEILDPATGTGTFICDLIDYIRKEKLEYKYRHEIHANEVAILPYYISNLNIEFTFTQKTGRYVEFENLCFVDTLDNIGGLNKMDSAEWEKYQTSGDLFAITRKNSDRIMAQNKKKISVIIGNPPYNANQANENDNNKNREYQLIDKRIKDTFIKNSTAQKTKVYDMYARFYRWAFDRLDDNGIVAFVSNRSFIDSRTFDGFRKTVEKEFDAAYIIDTQSDVRTNPKIAGTTHNVFGIQTGVAIMFLIKKQKCENKTCKIHYTTLNDFWKKEQKLQWLAENPLQHIPFEIIRPDKNSNWINIADTDFDSLLPLCSKDVKAGKSNEALFELFSLGIATNRDEWVYDFNENTLIAKISYFFEKYSQEKNRWNNSDKKQRTNDFVDRAIKWTEELEAYMRKGTELTYSTNAIRKVPYRPFVRKSLYLDKIIIHRMYQNQNIFGFGNNIYQNRTIYIVGLNSIKDFSVLSTNEVPELAGLSGGSNTTHFPFYRYDKNGNRIDNITNWGLEQFVKHYSDDTITKQDIFYYVYAVLHCPAYRKKYELNLKREFPRIPLYEDFHEWSAWGKKLMDLHINYETVEPFPLLVVNASDIKPVPKARLKVNKESGSIYLDDNTELKGIPADAWNYKLGNRSALEWILDQYKESKPKDPTIAEKFNTYRFADYKEQVIDLLKRVCMVSVETMKIVAEMESK</sequence>
<dbReference type="Pfam" id="PF22240">
    <property type="entry name" value="ISP_coupler"/>
    <property type="match status" value="1"/>
</dbReference>
<dbReference type="InterPro" id="IPR002052">
    <property type="entry name" value="DNA_methylase_N6_adenine_CS"/>
</dbReference>
<dbReference type="GO" id="GO:0009007">
    <property type="term" value="F:site-specific DNA-methyltransferase (adenine-specific) activity"/>
    <property type="evidence" value="ECO:0007669"/>
    <property type="project" value="UniProtKB-EC"/>
</dbReference>
<proteinExistence type="predicted"/>
<evidence type="ECO:0000256" key="5">
    <source>
        <dbReference type="ARBA" id="ARBA00047942"/>
    </source>
</evidence>